<dbReference type="Gene3D" id="1.20.1280.50">
    <property type="match status" value="1"/>
</dbReference>
<dbReference type="InParanoid" id="A0A0C3AS86"/>
<proteinExistence type="predicted"/>
<dbReference type="SUPFAM" id="SSF52047">
    <property type="entry name" value="RNI-like"/>
    <property type="match status" value="1"/>
</dbReference>
<feature type="domain" description="F-box" evidence="3">
    <location>
        <begin position="53"/>
        <end position="100"/>
    </location>
</feature>
<dbReference type="PANTHER" id="PTHR38926:SF5">
    <property type="entry name" value="F-BOX AND LEUCINE-RICH REPEAT PROTEIN 6"/>
    <property type="match status" value="1"/>
</dbReference>
<dbReference type="OrthoDB" id="3219769at2759"/>
<feature type="region of interest" description="Disordered" evidence="2">
    <location>
        <begin position="434"/>
        <end position="455"/>
    </location>
</feature>
<dbReference type="InterPro" id="IPR001810">
    <property type="entry name" value="F-box_dom"/>
</dbReference>
<feature type="compositionally biased region" description="Polar residues" evidence="2">
    <location>
        <begin position="435"/>
        <end position="444"/>
    </location>
</feature>
<reference evidence="4 5" key="1">
    <citation type="submission" date="2014-04" db="EMBL/GenBank/DDBJ databases">
        <authorList>
            <consortium name="DOE Joint Genome Institute"/>
            <person name="Kuo A."/>
            <person name="Kohler A."/>
            <person name="Nagy L.G."/>
            <person name="Floudas D."/>
            <person name="Copeland A."/>
            <person name="Barry K.W."/>
            <person name="Cichocki N."/>
            <person name="Veneault-Fourrey C."/>
            <person name="LaButti K."/>
            <person name="Lindquist E.A."/>
            <person name="Lipzen A."/>
            <person name="Lundell T."/>
            <person name="Morin E."/>
            <person name="Murat C."/>
            <person name="Sun H."/>
            <person name="Tunlid A."/>
            <person name="Henrissat B."/>
            <person name="Grigoriev I.V."/>
            <person name="Hibbett D.S."/>
            <person name="Martin F."/>
            <person name="Nordberg H.P."/>
            <person name="Cantor M.N."/>
            <person name="Hua S.X."/>
        </authorList>
    </citation>
    <scope>NUCLEOTIDE SEQUENCE [LARGE SCALE GENOMIC DNA]</scope>
    <source>
        <strain evidence="4 5">Foug A</strain>
    </source>
</reference>
<name>A0A0C3AS86_9AGAM</name>
<evidence type="ECO:0000256" key="1">
    <source>
        <dbReference type="SAM" id="Coils"/>
    </source>
</evidence>
<accession>A0A0C3AS86</accession>
<dbReference type="PANTHER" id="PTHR38926">
    <property type="entry name" value="F-BOX DOMAIN CONTAINING PROTEIN, EXPRESSED"/>
    <property type="match status" value="1"/>
</dbReference>
<gene>
    <name evidence="4" type="ORF">SCLCIDRAFT_20802</name>
</gene>
<dbReference type="Gene3D" id="3.80.10.10">
    <property type="entry name" value="Ribonuclease Inhibitor"/>
    <property type="match status" value="1"/>
</dbReference>
<dbReference type="AlphaFoldDB" id="A0A0C3AS86"/>
<dbReference type="InterPro" id="IPR032675">
    <property type="entry name" value="LRR_dom_sf"/>
</dbReference>
<feature type="coiled-coil region" evidence="1">
    <location>
        <begin position="6"/>
        <end position="33"/>
    </location>
</feature>
<evidence type="ECO:0000256" key="2">
    <source>
        <dbReference type="SAM" id="MobiDB-lite"/>
    </source>
</evidence>
<dbReference type="Proteomes" id="UP000053989">
    <property type="component" value="Unassembled WGS sequence"/>
</dbReference>
<evidence type="ECO:0000313" key="5">
    <source>
        <dbReference type="Proteomes" id="UP000053989"/>
    </source>
</evidence>
<evidence type="ECO:0000259" key="3">
    <source>
        <dbReference type="PROSITE" id="PS50181"/>
    </source>
</evidence>
<dbReference type="SUPFAM" id="SSF81383">
    <property type="entry name" value="F-box domain"/>
    <property type="match status" value="1"/>
</dbReference>
<dbReference type="PROSITE" id="PS50181">
    <property type="entry name" value="FBOX"/>
    <property type="match status" value="1"/>
</dbReference>
<dbReference type="EMBL" id="KN822011">
    <property type="protein sequence ID" value="KIM67802.1"/>
    <property type="molecule type" value="Genomic_DNA"/>
</dbReference>
<sequence length="455" mass="51064">MYSDSVQYTASELAETRVELARLEKQEQELVQKLCHVRAAIQVQRTKLAMELPAPIDRLPNELLMQIFKLSVHESGLELAGVSRRWRNVILHCPGLWTTIMVEERMSLPKLKTHVARSSESLLDIEIQPRKEPSLNTVLDVLIPCAHRWRSLVIHCFNGDLLKNMLTTMKCTTYPSLTHLSIRSVRNYPPSMASQFYSGSCPRLEHLELEGCGDRSFVFVQINRDIFETSIPKFPNVAHLVLKGFEGPSAAVPFAFPAARHIDLSHPSVARSLFSLRNGSITAIHWPHLESLTIRDVGIWSLDFLDGLIRWLRARRKMDTPMLLVRFAFSNPGLDEGMVTALPEAGSIVTILYEALYGLCRLGWVDVPLAGIVLSGTLNESLRLEMPNVYPNFIDDIGAAIIQRRIRSSAGSSRPKRVYKDDYHSVVTIGFPRPASTTPKSTMNPIAARPPGNTV</sequence>
<keyword evidence="1" id="KW-0175">Coiled coil</keyword>
<organism evidence="4 5">
    <name type="scientific">Scleroderma citrinum Foug A</name>
    <dbReference type="NCBI Taxonomy" id="1036808"/>
    <lineage>
        <taxon>Eukaryota</taxon>
        <taxon>Fungi</taxon>
        <taxon>Dikarya</taxon>
        <taxon>Basidiomycota</taxon>
        <taxon>Agaricomycotina</taxon>
        <taxon>Agaricomycetes</taxon>
        <taxon>Agaricomycetidae</taxon>
        <taxon>Boletales</taxon>
        <taxon>Sclerodermatineae</taxon>
        <taxon>Sclerodermataceae</taxon>
        <taxon>Scleroderma</taxon>
    </lineage>
</organism>
<dbReference type="InterPro" id="IPR036047">
    <property type="entry name" value="F-box-like_dom_sf"/>
</dbReference>
<dbReference type="Pfam" id="PF12937">
    <property type="entry name" value="F-box-like"/>
    <property type="match status" value="1"/>
</dbReference>
<keyword evidence="5" id="KW-1185">Reference proteome</keyword>
<evidence type="ECO:0000313" key="4">
    <source>
        <dbReference type="EMBL" id="KIM67802.1"/>
    </source>
</evidence>
<reference evidence="5" key="2">
    <citation type="submission" date="2015-01" db="EMBL/GenBank/DDBJ databases">
        <title>Evolutionary Origins and Diversification of the Mycorrhizal Mutualists.</title>
        <authorList>
            <consortium name="DOE Joint Genome Institute"/>
            <consortium name="Mycorrhizal Genomics Consortium"/>
            <person name="Kohler A."/>
            <person name="Kuo A."/>
            <person name="Nagy L.G."/>
            <person name="Floudas D."/>
            <person name="Copeland A."/>
            <person name="Barry K.W."/>
            <person name="Cichocki N."/>
            <person name="Veneault-Fourrey C."/>
            <person name="LaButti K."/>
            <person name="Lindquist E.A."/>
            <person name="Lipzen A."/>
            <person name="Lundell T."/>
            <person name="Morin E."/>
            <person name="Murat C."/>
            <person name="Riley R."/>
            <person name="Ohm R."/>
            <person name="Sun H."/>
            <person name="Tunlid A."/>
            <person name="Henrissat B."/>
            <person name="Grigoriev I.V."/>
            <person name="Hibbett D.S."/>
            <person name="Martin F."/>
        </authorList>
    </citation>
    <scope>NUCLEOTIDE SEQUENCE [LARGE SCALE GENOMIC DNA]</scope>
    <source>
        <strain evidence="5">Foug A</strain>
    </source>
</reference>
<protein>
    <recommendedName>
        <fullName evidence="3">F-box domain-containing protein</fullName>
    </recommendedName>
</protein>
<dbReference type="HOGENOM" id="CLU_023752_2_0_1"/>